<sequence length="208" mass="23350">MSRGKDESDLNNGEAKSSQDSTNYMFQEGDEKLLKKYFSPQVLIYDPLKAGSIDGTDTVAHDKAISRALSASYCPPRNTGNPEKTLLVARLNPKTTENQLTEAFAVFGKIKSCKLIRCIVTGMSKRYAFIEYEEKAGAITAYRKGHKMKLDDAILLVDFECEHLLPFWIPRRLGGGLGGRKESGQLRFGSRDRPYKKPIPLMKNTSHR</sequence>
<feature type="region of interest" description="Disordered" evidence="7">
    <location>
        <begin position="1"/>
        <end position="23"/>
    </location>
</feature>
<evidence type="ECO:0000256" key="7">
    <source>
        <dbReference type="SAM" id="MobiDB-lite"/>
    </source>
</evidence>
<name>A0A1B6F8R4_9HEMI</name>
<evidence type="ECO:0000256" key="6">
    <source>
        <dbReference type="PROSITE-ProRule" id="PRU00176"/>
    </source>
</evidence>
<dbReference type="GO" id="GO:0071011">
    <property type="term" value="C:precatalytic spliceosome"/>
    <property type="evidence" value="ECO:0007669"/>
    <property type="project" value="TreeGrafter"/>
</dbReference>
<feature type="domain" description="RRM" evidence="8">
    <location>
        <begin position="84"/>
        <end position="162"/>
    </location>
</feature>
<dbReference type="PANTHER" id="PTHR13952:SF6">
    <property type="entry name" value="U11_U12 SMALL NUCLEAR RIBONUCLEOPROTEIN 35 KDA PROTEIN"/>
    <property type="match status" value="1"/>
</dbReference>
<dbReference type="SUPFAM" id="SSF54928">
    <property type="entry name" value="RNA-binding domain, RBD"/>
    <property type="match status" value="1"/>
</dbReference>
<dbReference type="PROSITE" id="PS50102">
    <property type="entry name" value="RRM"/>
    <property type="match status" value="1"/>
</dbReference>
<evidence type="ECO:0000256" key="2">
    <source>
        <dbReference type="ARBA" id="ARBA00021080"/>
    </source>
</evidence>
<dbReference type="InterPro" id="IPR000504">
    <property type="entry name" value="RRM_dom"/>
</dbReference>
<dbReference type="GO" id="GO:0000398">
    <property type="term" value="P:mRNA splicing, via spliceosome"/>
    <property type="evidence" value="ECO:0007669"/>
    <property type="project" value="TreeGrafter"/>
</dbReference>
<keyword evidence="4" id="KW-0539">Nucleus</keyword>
<keyword evidence="3 6" id="KW-0694">RNA-binding</keyword>
<evidence type="ECO:0000256" key="4">
    <source>
        <dbReference type="ARBA" id="ARBA00023242"/>
    </source>
</evidence>
<accession>A0A1B6F8R4</accession>
<dbReference type="Gene3D" id="3.30.70.330">
    <property type="match status" value="1"/>
</dbReference>
<gene>
    <name evidence="9" type="ORF">g.16500</name>
</gene>
<feature type="compositionally biased region" description="Basic and acidic residues" evidence="7">
    <location>
        <begin position="184"/>
        <end position="195"/>
    </location>
</feature>
<reference evidence="9" key="1">
    <citation type="submission" date="2015-11" db="EMBL/GenBank/DDBJ databases">
        <title>De novo transcriptome assembly of four potential Pierce s Disease insect vectors from Arizona vineyards.</title>
        <authorList>
            <person name="Tassone E.E."/>
        </authorList>
    </citation>
    <scope>NUCLEOTIDE SEQUENCE</scope>
</reference>
<dbReference type="SMART" id="SM00360">
    <property type="entry name" value="RRM"/>
    <property type="match status" value="1"/>
</dbReference>
<dbReference type="GO" id="GO:0003729">
    <property type="term" value="F:mRNA binding"/>
    <property type="evidence" value="ECO:0007669"/>
    <property type="project" value="TreeGrafter"/>
</dbReference>
<evidence type="ECO:0000256" key="3">
    <source>
        <dbReference type="ARBA" id="ARBA00022884"/>
    </source>
</evidence>
<evidence type="ECO:0000256" key="1">
    <source>
        <dbReference type="ARBA" id="ARBA00004123"/>
    </source>
</evidence>
<evidence type="ECO:0000313" key="9">
    <source>
        <dbReference type="EMBL" id="JAS46541.1"/>
    </source>
</evidence>
<evidence type="ECO:0000256" key="5">
    <source>
        <dbReference type="ARBA" id="ARBA00031739"/>
    </source>
</evidence>
<dbReference type="FunFam" id="3.30.70.330:FF:000132">
    <property type="entry name" value="Small nuclear ribonucleoprotein U11/U12 subunit 35"/>
    <property type="match status" value="1"/>
</dbReference>
<protein>
    <recommendedName>
        <fullName evidence="2">U11/U12 small nuclear ribonucleoprotein 35 kDa protein</fullName>
    </recommendedName>
    <alternativeName>
        <fullName evidence="5">U1 snRNP-binding protein homolog</fullName>
    </alternativeName>
</protein>
<dbReference type="InterPro" id="IPR035979">
    <property type="entry name" value="RBD_domain_sf"/>
</dbReference>
<dbReference type="InterPro" id="IPR051183">
    <property type="entry name" value="U1_U11-U12_snRNP_70-35kDa"/>
</dbReference>
<feature type="compositionally biased region" description="Polar residues" evidence="7">
    <location>
        <begin position="10"/>
        <end position="23"/>
    </location>
</feature>
<dbReference type="InterPro" id="IPR012677">
    <property type="entry name" value="Nucleotide-bd_a/b_plait_sf"/>
</dbReference>
<dbReference type="AlphaFoldDB" id="A0A1B6F8R4"/>
<dbReference type="PANTHER" id="PTHR13952">
    <property type="entry name" value="U1 SMALL NUCLEAR RIBONUCLEOPROTEIN 70 KD"/>
    <property type="match status" value="1"/>
</dbReference>
<comment type="subcellular location">
    <subcellularLocation>
        <location evidence="1">Nucleus</location>
    </subcellularLocation>
</comment>
<organism evidence="9">
    <name type="scientific">Cuerna arida</name>
    <dbReference type="NCBI Taxonomy" id="1464854"/>
    <lineage>
        <taxon>Eukaryota</taxon>
        <taxon>Metazoa</taxon>
        <taxon>Ecdysozoa</taxon>
        <taxon>Arthropoda</taxon>
        <taxon>Hexapoda</taxon>
        <taxon>Insecta</taxon>
        <taxon>Pterygota</taxon>
        <taxon>Neoptera</taxon>
        <taxon>Paraneoptera</taxon>
        <taxon>Hemiptera</taxon>
        <taxon>Auchenorrhyncha</taxon>
        <taxon>Membracoidea</taxon>
        <taxon>Cicadellidae</taxon>
        <taxon>Cicadellinae</taxon>
        <taxon>Proconiini</taxon>
        <taxon>Cuerna</taxon>
    </lineage>
</organism>
<feature type="region of interest" description="Disordered" evidence="7">
    <location>
        <begin position="184"/>
        <end position="208"/>
    </location>
</feature>
<dbReference type="GO" id="GO:0017069">
    <property type="term" value="F:snRNA binding"/>
    <property type="evidence" value="ECO:0007669"/>
    <property type="project" value="TreeGrafter"/>
</dbReference>
<proteinExistence type="predicted"/>
<dbReference type="Pfam" id="PF00076">
    <property type="entry name" value="RRM_1"/>
    <property type="match status" value="1"/>
</dbReference>
<dbReference type="EMBL" id="GECZ01023228">
    <property type="protein sequence ID" value="JAS46541.1"/>
    <property type="molecule type" value="Transcribed_RNA"/>
</dbReference>
<evidence type="ECO:0000259" key="8">
    <source>
        <dbReference type="PROSITE" id="PS50102"/>
    </source>
</evidence>